<sequence>MPKLNLNIIDKVTKQNVAARVQILDSQGEFLSPSSSILKIGPGSPFFYSDGVVECEVSRGPLQILVERGTEYIPNVISIDVFNEKKNLAIELAKWSNLEEQGWHPGNTHIHYDEKEQDPDGRLQLDPRVENLRMTAVSILKRWDLEYATNKFTPGILNDFSSEDYYVECGEENRHNAHGSHDIGYGHIMLLNIKNIVHPVSRGLLVDAFDPDYPPLSYACDDAHRQ</sequence>
<dbReference type="AlphaFoldDB" id="A0A382WE07"/>
<gene>
    <name evidence="1" type="ORF">METZ01_LOCUS409887</name>
</gene>
<accession>A0A382WE07</accession>
<name>A0A382WE07_9ZZZZ</name>
<proteinExistence type="predicted"/>
<organism evidence="1">
    <name type="scientific">marine metagenome</name>
    <dbReference type="NCBI Taxonomy" id="408172"/>
    <lineage>
        <taxon>unclassified sequences</taxon>
        <taxon>metagenomes</taxon>
        <taxon>ecological metagenomes</taxon>
    </lineage>
</organism>
<feature type="non-terminal residue" evidence="1">
    <location>
        <position position="226"/>
    </location>
</feature>
<protein>
    <submittedName>
        <fullName evidence="1">Uncharacterized protein</fullName>
    </submittedName>
</protein>
<dbReference type="EMBL" id="UINC01159117">
    <property type="protein sequence ID" value="SVD57033.1"/>
    <property type="molecule type" value="Genomic_DNA"/>
</dbReference>
<evidence type="ECO:0000313" key="1">
    <source>
        <dbReference type="EMBL" id="SVD57033.1"/>
    </source>
</evidence>
<reference evidence="1" key="1">
    <citation type="submission" date="2018-05" db="EMBL/GenBank/DDBJ databases">
        <authorList>
            <person name="Lanie J.A."/>
            <person name="Ng W.-L."/>
            <person name="Kazmierczak K.M."/>
            <person name="Andrzejewski T.M."/>
            <person name="Davidsen T.M."/>
            <person name="Wayne K.J."/>
            <person name="Tettelin H."/>
            <person name="Glass J.I."/>
            <person name="Rusch D."/>
            <person name="Podicherti R."/>
            <person name="Tsui H.-C.T."/>
            <person name="Winkler M.E."/>
        </authorList>
    </citation>
    <scope>NUCLEOTIDE SEQUENCE</scope>
</reference>